<dbReference type="GO" id="GO:0016020">
    <property type="term" value="C:membrane"/>
    <property type="evidence" value="ECO:0007669"/>
    <property type="project" value="UniProtKB-SubCell"/>
</dbReference>
<evidence type="ECO:0000256" key="5">
    <source>
        <dbReference type="SAM" id="Phobius"/>
    </source>
</evidence>
<keyword evidence="3 5" id="KW-1133">Transmembrane helix</keyword>
<evidence type="ECO:0000256" key="2">
    <source>
        <dbReference type="ARBA" id="ARBA00022692"/>
    </source>
</evidence>
<keyword evidence="4 5" id="KW-0472">Membrane</keyword>
<keyword evidence="2 5" id="KW-0812">Transmembrane</keyword>
<comment type="subcellular location">
    <subcellularLocation>
        <location evidence="1">Membrane</location>
        <topology evidence="1">Multi-pass membrane protein</topology>
    </subcellularLocation>
</comment>
<dbReference type="PANTHER" id="PTHR37422">
    <property type="entry name" value="TEICHURONIC ACID BIOSYNTHESIS PROTEIN TUAE"/>
    <property type="match status" value="1"/>
</dbReference>
<protein>
    <submittedName>
        <fullName evidence="7">O-Antigen ligase</fullName>
    </submittedName>
</protein>
<reference evidence="7" key="1">
    <citation type="submission" date="2019-11" db="EMBL/GenBank/DDBJ databases">
        <authorList>
            <person name="Feng L."/>
        </authorList>
    </citation>
    <scope>NUCLEOTIDE SEQUENCE</scope>
    <source>
        <strain evidence="7">CTertiumLFYP3</strain>
    </source>
</reference>
<gene>
    <name evidence="7" type="ORF">CTLFYP3_00008</name>
</gene>
<feature type="transmembrane region" description="Helical" evidence="5">
    <location>
        <begin position="69"/>
        <end position="90"/>
    </location>
</feature>
<dbReference type="InterPro" id="IPR051533">
    <property type="entry name" value="WaaL-like"/>
</dbReference>
<dbReference type="PANTHER" id="PTHR37422:SF13">
    <property type="entry name" value="LIPOPOLYSACCHARIDE BIOSYNTHESIS PROTEIN PA4999-RELATED"/>
    <property type="match status" value="1"/>
</dbReference>
<feature type="transmembrane region" description="Helical" evidence="5">
    <location>
        <begin position="41"/>
        <end position="62"/>
    </location>
</feature>
<feature type="transmembrane region" description="Helical" evidence="5">
    <location>
        <begin position="387"/>
        <end position="409"/>
    </location>
</feature>
<evidence type="ECO:0000313" key="7">
    <source>
        <dbReference type="EMBL" id="VYU48698.1"/>
    </source>
</evidence>
<feature type="transmembrane region" description="Helical" evidence="5">
    <location>
        <begin position="225"/>
        <end position="241"/>
    </location>
</feature>
<accession>A0A6N3F9F8</accession>
<feature type="transmembrane region" description="Helical" evidence="5">
    <location>
        <begin position="16"/>
        <end position="35"/>
    </location>
</feature>
<evidence type="ECO:0000256" key="1">
    <source>
        <dbReference type="ARBA" id="ARBA00004141"/>
    </source>
</evidence>
<dbReference type="AlphaFoldDB" id="A0A6N3F9F8"/>
<proteinExistence type="predicted"/>
<evidence type="ECO:0000256" key="4">
    <source>
        <dbReference type="ARBA" id="ARBA00023136"/>
    </source>
</evidence>
<feature type="transmembrane region" description="Helical" evidence="5">
    <location>
        <begin position="96"/>
        <end position="115"/>
    </location>
</feature>
<dbReference type="InterPro" id="IPR007016">
    <property type="entry name" value="O-antigen_ligase-rel_domated"/>
</dbReference>
<dbReference type="EMBL" id="CACRTO010000034">
    <property type="protein sequence ID" value="VYU48698.1"/>
    <property type="molecule type" value="Genomic_DNA"/>
</dbReference>
<feature type="transmembrane region" description="Helical" evidence="5">
    <location>
        <begin position="248"/>
        <end position="273"/>
    </location>
</feature>
<feature type="transmembrane region" description="Helical" evidence="5">
    <location>
        <begin position="332"/>
        <end position="351"/>
    </location>
</feature>
<dbReference type="GO" id="GO:0016874">
    <property type="term" value="F:ligase activity"/>
    <property type="evidence" value="ECO:0007669"/>
    <property type="project" value="UniProtKB-KW"/>
</dbReference>
<name>A0A6N3F9F8_9CLOT</name>
<feature type="transmembrane region" description="Helical" evidence="5">
    <location>
        <begin position="127"/>
        <end position="149"/>
    </location>
</feature>
<feature type="transmembrane region" description="Helical" evidence="5">
    <location>
        <begin position="202"/>
        <end position="219"/>
    </location>
</feature>
<feature type="transmembrane region" description="Helical" evidence="5">
    <location>
        <begin position="363"/>
        <end position="381"/>
    </location>
</feature>
<keyword evidence="7" id="KW-0436">Ligase</keyword>
<feature type="transmembrane region" description="Helical" evidence="5">
    <location>
        <begin position="178"/>
        <end position="195"/>
    </location>
</feature>
<dbReference type="RefSeq" id="WP_156627038.1">
    <property type="nucleotide sequence ID" value="NZ_CACRTO010000034.1"/>
</dbReference>
<evidence type="ECO:0000259" key="6">
    <source>
        <dbReference type="Pfam" id="PF04932"/>
    </source>
</evidence>
<sequence length="414" mass="47760">MNKYLENLYKIISNSFYFKILYLLVSLSYITLIFQMPIFKFLNKICLVWGALLFLINFIQIIMKKRKIYIYNIFLYIFLAVTLFFTIYKYPTTLNFKTWIINLLILTVIFSIDNYKTKKELIKEIDIYSYLYLAFTFISSTISIILLSLKLNIEKLIINADGVEELITFKGIFNNENAFGISAAISILISLYMISKARNSKLKTLLIINSIIQFIALIFSGGRSGYLALLSLAFIFAFIYIKNNIVRALLIILPILSLVFIFTLDSSTLHYIFTGREYIWIAAIRIIKFSFFSGIGTSNTIPTLIQNQPADLIGVTKGGIHNIYMEVTTTNGFIATFMLILFITSVIIYGTHIISKMKSREKITYTILLSILVAIPVINLMESSLVYIISFISLIYWFYAGHFISIMNIEKDRY</sequence>
<feature type="domain" description="O-antigen ligase-related" evidence="6">
    <location>
        <begin position="210"/>
        <end position="340"/>
    </location>
</feature>
<dbReference type="Pfam" id="PF04932">
    <property type="entry name" value="Wzy_C"/>
    <property type="match status" value="1"/>
</dbReference>
<evidence type="ECO:0000256" key="3">
    <source>
        <dbReference type="ARBA" id="ARBA00022989"/>
    </source>
</evidence>
<organism evidence="7">
    <name type="scientific">Clostridium tertium</name>
    <dbReference type="NCBI Taxonomy" id="1559"/>
    <lineage>
        <taxon>Bacteria</taxon>
        <taxon>Bacillati</taxon>
        <taxon>Bacillota</taxon>
        <taxon>Clostridia</taxon>
        <taxon>Eubacteriales</taxon>
        <taxon>Clostridiaceae</taxon>
        <taxon>Clostridium</taxon>
    </lineage>
</organism>